<evidence type="ECO:0000313" key="1">
    <source>
        <dbReference type="EMBL" id="CDX49172.1"/>
    </source>
</evidence>
<name>A0A0K2VMP0_MESPL</name>
<accession>A0A0K2VMP0</accession>
<reference evidence="2" key="1">
    <citation type="submission" date="2014-08" db="EMBL/GenBank/DDBJ databases">
        <authorList>
            <person name="Edwards T."/>
        </authorList>
    </citation>
    <scope>NUCLEOTIDE SEQUENCE [LARGE SCALE GENOMIC DNA]</scope>
</reference>
<proteinExistence type="predicted"/>
<sequence>MLTYALHETMPKPPKSALRKKTLVESMADKMLEMGMNGIAVTADSLAEHSSFTRAEIAKHGLDAADMAKVRAIRRVA</sequence>
<dbReference type="EMBL" id="CCND01000001">
    <property type="protein sequence ID" value="CDX49172.1"/>
    <property type="molecule type" value="Genomic_DNA"/>
</dbReference>
<evidence type="ECO:0000313" key="2">
    <source>
        <dbReference type="Proteomes" id="UP000182888"/>
    </source>
</evidence>
<dbReference type="Proteomes" id="UP000182888">
    <property type="component" value="Unassembled WGS sequence"/>
</dbReference>
<gene>
    <name evidence="1" type="ORF">MPL1032_10230</name>
</gene>
<organism evidence="1 2">
    <name type="scientific">Mesorhizobium plurifarium</name>
    <dbReference type="NCBI Taxonomy" id="69974"/>
    <lineage>
        <taxon>Bacteria</taxon>
        <taxon>Pseudomonadati</taxon>
        <taxon>Pseudomonadota</taxon>
        <taxon>Alphaproteobacteria</taxon>
        <taxon>Hyphomicrobiales</taxon>
        <taxon>Phyllobacteriaceae</taxon>
        <taxon>Mesorhizobium</taxon>
    </lineage>
</organism>
<protein>
    <submittedName>
        <fullName evidence="1">Uncharacterized protein</fullName>
    </submittedName>
</protein>
<dbReference type="AlphaFoldDB" id="A0A0K2VMP0"/>